<sequence>MQGWIKLHRELLNKPIWLESTPEQKSILVTLLMMANHKEKEWEWKGQKFKAEPGQFVTSLEKIAFKSGKGVSMQNVRTAIKRFERYNFLTNKSTNKNRLITIVNWEIYQDVENEPNKQSNKQLTSNQQAVNKQLTTNKNVKNDNKKDKNNSRKQVYDDTSIYYQLAVYFFDQIKNNNPEHKQPNFQTWADDIRKIIELDKRTAEQVQYLMRWVQQDEFEMVNVLSPSKLRKRFDSLVMKVKREQPSKVTPITKHKEKQYNYGF</sequence>
<keyword evidence="3" id="KW-1185">Reference proteome</keyword>
<name>A0A1I0GZG4_9BACI</name>
<evidence type="ECO:0000256" key="1">
    <source>
        <dbReference type="SAM" id="MobiDB-lite"/>
    </source>
</evidence>
<dbReference type="EMBL" id="FOHE01000026">
    <property type="protein sequence ID" value="SET76611.1"/>
    <property type="molecule type" value="Genomic_DNA"/>
</dbReference>
<evidence type="ECO:0000313" key="2">
    <source>
        <dbReference type="EMBL" id="SET76611.1"/>
    </source>
</evidence>
<dbReference type="STRING" id="930131.SAMN05216389_12615"/>
<proteinExistence type="predicted"/>
<dbReference type="OrthoDB" id="1821976at2"/>
<feature type="compositionally biased region" description="Basic and acidic residues" evidence="1">
    <location>
        <begin position="140"/>
        <end position="153"/>
    </location>
</feature>
<dbReference type="AlphaFoldDB" id="A0A1I0GZG4"/>
<evidence type="ECO:0000313" key="3">
    <source>
        <dbReference type="Proteomes" id="UP000198618"/>
    </source>
</evidence>
<feature type="region of interest" description="Disordered" evidence="1">
    <location>
        <begin position="132"/>
        <end position="153"/>
    </location>
</feature>
<organism evidence="2 3">
    <name type="scientific">Oceanobacillus limi</name>
    <dbReference type="NCBI Taxonomy" id="930131"/>
    <lineage>
        <taxon>Bacteria</taxon>
        <taxon>Bacillati</taxon>
        <taxon>Bacillota</taxon>
        <taxon>Bacilli</taxon>
        <taxon>Bacillales</taxon>
        <taxon>Bacillaceae</taxon>
        <taxon>Oceanobacillus</taxon>
    </lineage>
</organism>
<reference evidence="2 3" key="1">
    <citation type="submission" date="2016-10" db="EMBL/GenBank/DDBJ databases">
        <authorList>
            <person name="de Groot N.N."/>
        </authorList>
    </citation>
    <scope>NUCLEOTIDE SEQUENCE [LARGE SCALE GENOMIC DNA]</scope>
    <source>
        <strain evidence="2 3">IBRC-M 10780</strain>
    </source>
</reference>
<gene>
    <name evidence="2" type="ORF">SAMN05216389_12615</name>
</gene>
<protein>
    <submittedName>
        <fullName evidence="2">Uncharacterized protein</fullName>
    </submittedName>
</protein>
<dbReference type="Proteomes" id="UP000198618">
    <property type="component" value="Unassembled WGS sequence"/>
</dbReference>
<accession>A0A1I0GZG4</accession>